<name>A0AAV9DAY1_ACOCL</name>
<organism evidence="2 3">
    <name type="scientific">Acorus calamus</name>
    <name type="common">Sweet flag</name>
    <dbReference type="NCBI Taxonomy" id="4465"/>
    <lineage>
        <taxon>Eukaryota</taxon>
        <taxon>Viridiplantae</taxon>
        <taxon>Streptophyta</taxon>
        <taxon>Embryophyta</taxon>
        <taxon>Tracheophyta</taxon>
        <taxon>Spermatophyta</taxon>
        <taxon>Magnoliopsida</taxon>
        <taxon>Liliopsida</taxon>
        <taxon>Acoraceae</taxon>
        <taxon>Acorus</taxon>
    </lineage>
</organism>
<gene>
    <name evidence="2" type="ORF">QJS10_CPB15g00732</name>
</gene>
<dbReference type="Proteomes" id="UP001180020">
    <property type="component" value="Unassembled WGS sequence"/>
</dbReference>
<feature type="region of interest" description="Disordered" evidence="1">
    <location>
        <begin position="21"/>
        <end position="90"/>
    </location>
</feature>
<dbReference type="AlphaFoldDB" id="A0AAV9DAY1"/>
<evidence type="ECO:0000313" key="3">
    <source>
        <dbReference type="Proteomes" id="UP001180020"/>
    </source>
</evidence>
<reference evidence="2" key="1">
    <citation type="journal article" date="2023" name="Nat. Commun.">
        <title>Diploid and tetraploid genomes of Acorus and the evolution of monocots.</title>
        <authorList>
            <person name="Ma L."/>
            <person name="Liu K.W."/>
            <person name="Li Z."/>
            <person name="Hsiao Y.Y."/>
            <person name="Qi Y."/>
            <person name="Fu T."/>
            <person name="Tang G.D."/>
            <person name="Zhang D."/>
            <person name="Sun W.H."/>
            <person name="Liu D.K."/>
            <person name="Li Y."/>
            <person name="Chen G.Z."/>
            <person name="Liu X.D."/>
            <person name="Liao X.Y."/>
            <person name="Jiang Y.T."/>
            <person name="Yu X."/>
            <person name="Hao Y."/>
            <person name="Huang J."/>
            <person name="Zhao X.W."/>
            <person name="Ke S."/>
            <person name="Chen Y.Y."/>
            <person name="Wu W.L."/>
            <person name="Hsu J.L."/>
            <person name="Lin Y.F."/>
            <person name="Huang M.D."/>
            <person name="Li C.Y."/>
            <person name="Huang L."/>
            <person name="Wang Z.W."/>
            <person name="Zhao X."/>
            <person name="Zhong W.Y."/>
            <person name="Peng D.H."/>
            <person name="Ahmad S."/>
            <person name="Lan S."/>
            <person name="Zhang J.S."/>
            <person name="Tsai W.C."/>
            <person name="Van de Peer Y."/>
            <person name="Liu Z.J."/>
        </authorList>
    </citation>
    <scope>NUCLEOTIDE SEQUENCE</scope>
    <source>
        <strain evidence="2">CP</strain>
    </source>
</reference>
<evidence type="ECO:0000313" key="2">
    <source>
        <dbReference type="EMBL" id="KAK1297483.1"/>
    </source>
</evidence>
<sequence>MVEEMYMEETKEQDILLGRLENNENNNNDDDNNDSRPNHHQLLHHNQNPSSPTRNSEHKPITNHGLLLHDPDSLSSIITSTHNNNNDRHNQFMRGAPEAFGVVDVDFSSYDNNSNKNNSDNNLHHHHNFGGGVSLTLGLQQHGSGGMNLSFSPTTQQSLFFSRESVDVDDCQPVQFSILDGEGSNLPYRNLMGTQLLHDMAG</sequence>
<proteinExistence type="predicted"/>
<protein>
    <submittedName>
        <fullName evidence="2">Uncharacterized protein</fullName>
    </submittedName>
</protein>
<comment type="caution">
    <text evidence="2">The sequence shown here is derived from an EMBL/GenBank/DDBJ whole genome shotgun (WGS) entry which is preliminary data.</text>
</comment>
<keyword evidence="3" id="KW-1185">Reference proteome</keyword>
<accession>A0AAV9DAY1</accession>
<feature type="compositionally biased region" description="Low complexity" evidence="1">
    <location>
        <begin position="73"/>
        <end position="84"/>
    </location>
</feature>
<dbReference type="EMBL" id="JAUJYO010000015">
    <property type="protein sequence ID" value="KAK1297483.1"/>
    <property type="molecule type" value="Genomic_DNA"/>
</dbReference>
<reference evidence="2" key="2">
    <citation type="submission" date="2023-06" db="EMBL/GenBank/DDBJ databases">
        <authorList>
            <person name="Ma L."/>
            <person name="Liu K.-W."/>
            <person name="Li Z."/>
            <person name="Hsiao Y.-Y."/>
            <person name="Qi Y."/>
            <person name="Fu T."/>
            <person name="Tang G."/>
            <person name="Zhang D."/>
            <person name="Sun W.-H."/>
            <person name="Liu D.-K."/>
            <person name="Li Y."/>
            <person name="Chen G.-Z."/>
            <person name="Liu X.-D."/>
            <person name="Liao X.-Y."/>
            <person name="Jiang Y.-T."/>
            <person name="Yu X."/>
            <person name="Hao Y."/>
            <person name="Huang J."/>
            <person name="Zhao X.-W."/>
            <person name="Ke S."/>
            <person name="Chen Y.-Y."/>
            <person name="Wu W.-L."/>
            <person name="Hsu J.-L."/>
            <person name="Lin Y.-F."/>
            <person name="Huang M.-D."/>
            <person name="Li C.-Y."/>
            <person name="Huang L."/>
            <person name="Wang Z.-W."/>
            <person name="Zhao X."/>
            <person name="Zhong W.-Y."/>
            <person name="Peng D.-H."/>
            <person name="Ahmad S."/>
            <person name="Lan S."/>
            <person name="Zhang J.-S."/>
            <person name="Tsai W.-C."/>
            <person name="Van De Peer Y."/>
            <person name="Liu Z.-J."/>
        </authorList>
    </citation>
    <scope>NUCLEOTIDE SEQUENCE</scope>
    <source>
        <strain evidence="2">CP</strain>
        <tissue evidence="2">Leaves</tissue>
    </source>
</reference>
<evidence type="ECO:0000256" key="1">
    <source>
        <dbReference type="SAM" id="MobiDB-lite"/>
    </source>
</evidence>